<evidence type="ECO:0000256" key="4">
    <source>
        <dbReference type="ARBA" id="ARBA00022692"/>
    </source>
</evidence>
<evidence type="ECO:0000256" key="6">
    <source>
        <dbReference type="ARBA" id="ARBA00023136"/>
    </source>
</evidence>
<gene>
    <name evidence="9" type="ORF">DFR24_0159</name>
</gene>
<dbReference type="AlphaFoldDB" id="A0A4S3K104"/>
<comment type="caution">
    <text evidence="9">The sequence shown here is derived from an EMBL/GenBank/DDBJ whole genome shotgun (WGS) entry which is preliminary data.</text>
</comment>
<dbReference type="Pfam" id="PF02472">
    <property type="entry name" value="ExbD"/>
    <property type="match status" value="1"/>
</dbReference>
<dbReference type="Gene3D" id="3.30.420.270">
    <property type="match status" value="1"/>
</dbReference>
<comment type="subcellular location">
    <subcellularLocation>
        <location evidence="1">Cell membrane</location>
        <topology evidence="1">Single-pass membrane protein</topology>
    </subcellularLocation>
    <subcellularLocation>
        <location evidence="7">Cell membrane</location>
        <topology evidence="7">Single-pass type II membrane protein</topology>
    </subcellularLocation>
</comment>
<dbReference type="Proteomes" id="UP000295341">
    <property type="component" value="Unassembled WGS sequence"/>
</dbReference>
<organism evidence="9 10">
    <name type="scientific">Panacagrimonas perspica</name>
    <dbReference type="NCBI Taxonomy" id="381431"/>
    <lineage>
        <taxon>Bacteria</taxon>
        <taxon>Pseudomonadati</taxon>
        <taxon>Pseudomonadota</taxon>
        <taxon>Gammaproteobacteria</taxon>
        <taxon>Nevskiales</taxon>
        <taxon>Nevskiaceae</taxon>
        <taxon>Panacagrimonas</taxon>
    </lineage>
</organism>
<sequence length="134" mass="15080">MKFRRHNPPPEDTGIDLAPMLDFVMNLLIFFIIAAAFVQESGIRVNKPSAKTATQEDKTSIFVAISAQNEIWINREHVDIRRLRTEIERMRRDKPKAVVVIQADQDARAGLMVEAMDQARLAGVPDVSIAATPR</sequence>
<evidence type="ECO:0000256" key="5">
    <source>
        <dbReference type="ARBA" id="ARBA00022989"/>
    </source>
</evidence>
<evidence type="ECO:0000256" key="3">
    <source>
        <dbReference type="ARBA" id="ARBA00022475"/>
    </source>
</evidence>
<evidence type="ECO:0000256" key="7">
    <source>
        <dbReference type="RuleBase" id="RU003879"/>
    </source>
</evidence>
<accession>A0A4S3K104</accession>
<evidence type="ECO:0000256" key="2">
    <source>
        <dbReference type="ARBA" id="ARBA00005811"/>
    </source>
</evidence>
<keyword evidence="6 8" id="KW-0472">Membrane</keyword>
<keyword evidence="3" id="KW-1003">Cell membrane</keyword>
<keyword evidence="7" id="KW-0653">Protein transport</keyword>
<keyword evidence="10" id="KW-1185">Reference proteome</keyword>
<proteinExistence type="inferred from homology"/>
<evidence type="ECO:0000313" key="9">
    <source>
        <dbReference type="EMBL" id="TDU30803.1"/>
    </source>
</evidence>
<evidence type="ECO:0000256" key="8">
    <source>
        <dbReference type="SAM" id="Phobius"/>
    </source>
</evidence>
<keyword evidence="5 8" id="KW-1133">Transmembrane helix</keyword>
<dbReference type="GO" id="GO:0005886">
    <property type="term" value="C:plasma membrane"/>
    <property type="evidence" value="ECO:0007669"/>
    <property type="project" value="UniProtKB-SubCell"/>
</dbReference>
<reference evidence="9 10" key="1">
    <citation type="submission" date="2019-03" db="EMBL/GenBank/DDBJ databases">
        <title>Genomic Encyclopedia of Type Strains, Phase IV (KMG-IV): sequencing the most valuable type-strain genomes for metagenomic binning, comparative biology and taxonomic classification.</title>
        <authorList>
            <person name="Goeker M."/>
        </authorList>
    </citation>
    <scope>NUCLEOTIDE SEQUENCE [LARGE SCALE GENOMIC DNA]</scope>
    <source>
        <strain evidence="9 10">DSM 26377</strain>
    </source>
</reference>
<dbReference type="OrthoDB" id="9793581at2"/>
<dbReference type="RefSeq" id="WP_133879442.1">
    <property type="nucleotide sequence ID" value="NZ_MWIN01000023.1"/>
</dbReference>
<comment type="similarity">
    <text evidence="2 7">Belongs to the ExbD/TolR family.</text>
</comment>
<dbReference type="EMBL" id="SOBT01000008">
    <property type="protein sequence ID" value="TDU30803.1"/>
    <property type="molecule type" value="Genomic_DNA"/>
</dbReference>
<name>A0A4S3K104_9GAMM</name>
<dbReference type="GO" id="GO:0015031">
    <property type="term" value="P:protein transport"/>
    <property type="evidence" value="ECO:0007669"/>
    <property type="project" value="UniProtKB-KW"/>
</dbReference>
<feature type="transmembrane region" description="Helical" evidence="8">
    <location>
        <begin position="20"/>
        <end position="38"/>
    </location>
</feature>
<keyword evidence="4 7" id="KW-0812">Transmembrane</keyword>
<keyword evidence="7" id="KW-0813">Transport</keyword>
<dbReference type="GO" id="GO:0022857">
    <property type="term" value="F:transmembrane transporter activity"/>
    <property type="evidence" value="ECO:0007669"/>
    <property type="project" value="InterPro"/>
</dbReference>
<evidence type="ECO:0000313" key="10">
    <source>
        <dbReference type="Proteomes" id="UP000295341"/>
    </source>
</evidence>
<dbReference type="InterPro" id="IPR003400">
    <property type="entry name" value="ExbD"/>
</dbReference>
<evidence type="ECO:0000256" key="1">
    <source>
        <dbReference type="ARBA" id="ARBA00004162"/>
    </source>
</evidence>
<dbReference type="PANTHER" id="PTHR30558:SF13">
    <property type="entry name" value="BIOPOLYMER TRANSPORT PROTEIN EXBD2"/>
    <property type="match status" value="1"/>
</dbReference>
<dbReference type="PANTHER" id="PTHR30558">
    <property type="entry name" value="EXBD MEMBRANE COMPONENT OF PMF-DRIVEN MACROMOLECULE IMPORT SYSTEM"/>
    <property type="match status" value="1"/>
</dbReference>
<protein>
    <submittedName>
        <fullName evidence="9">Outer membrane transport energization protein ExbD</fullName>
    </submittedName>
</protein>